<evidence type="ECO:0000256" key="2">
    <source>
        <dbReference type="SAM" id="MobiDB-lite"/>
    </source>
</evidence>
<accession>A0A8X8W344</accession>
<feature type="region of interest" description="Disordered" evidence="2">
    <location>
        <begin position="69"/>
        <end position="90"/>
    </location>
</feature>
<feature type="compositionally biased region" description="Low complexity" evidence="2">
    <location>
        <begin position="77"/>
        <end position="88"/>
    </location>
</feature>
<organism evidence="3">
    <name type="scientific">Salvia splendens</name>
    <name type="common">Scarlet sage</name>
    <dbReference type="NCBI Taxonomy" id="180675"/>
    <lineage>
        <taxon>Eukaryota</taxon>
        <taxon>Viridiplantae</taxon>
        <taxon>Streptophyta</taxon>
        <taxon>Embryophyta</taxon>
        <taxon>Tracheophyta</taxon>
        <taxon>Spermatophyta</taxon>
        <taxon>Magnoliopsida</taxon>
        <taxon>eudicotyledons</taxon>
        <taxon>Gunneridae</taxon>
        <taxon>Pentapetalae</taxon>
        <taxon>asterids</taxon>
        <taxon>lamiids</taxon>
        <taxon>Lamiales</taxon>
        <taxon>Lamiaceae</taxon>
        <taxon>Nepetoideae</taxon>
        <taxon>Mentheae</taxon>
        <taxon>Salviinae</taxon>
        <taxon>Salvia</taxon>
        <taxon>Salvia subgen. Calosphace</taxon>
        <taxon>core Calosphace</taxon>
    </lineage>
</organism>
<evidence type="ECO:0000313" key="3">
    <source>
        <dbReference type="EMBL" id="KAG6387173.1"/>
    </source>
</evidence>
<reference evidence="3" key="1">
    <citation type="submission" date="2018-01" db="EMBL/GenBank/DDBJ databases">
        <authorList>
            <person name="Mao J.F."/>
        </authorList>
    </citation>
    <scope>NUCLEOTIDE SEQUENCE</scope>
    <source>
        <strain evidence="3">Huo1</strain>
        <tissue evidence="3">Leaf</tissue>
    </source>
</reference>
<dbReference type="Pfam" id="PF05564">
    <property type="entry name" value="Auxin_repressed"/>
    <property type="match status" value="1"/>
</dbReference>
<sequence>MDRYFAPSNPCIYTPIITKSFKKMVLLDHLWDDVVAGPLPERGLKHLKKVYTKPLNIKDIGVEGSSKYQRSLSMPASPVTPGTPSPTTVRKDNVWRSVFHPGSNIATKTVGANYFDRPEPNSPTVYDWLYSGETRSKHHEKV</sequence>
<dbReference type="InterPro" id="IPR008406">
    <property type="entry name" value="DRM/ARP"/>
</dbReference>
<evidence type="ECO:0008006" key="5">
    <source>
        <dbReference type="Google" id="ProtNLM"/>
    </source>
</evidence>
<reference evidence="3" key="2">
    <citation type="submission" date="2020-08" db="EMBL/GenBank/DDBJ databases">
        <title>Plant Genome Project.</title>
        <authorList>
            <person name="Zhang R.-G."/>
        </authorList>
    </citation>
    <scope>NUCLEOTIDE SEQUENCE</scope>
    <source>
        <strain evidence="3">Huo1</strain>
        <tissue evidence="3">Leaf</tissue>
    </source>
</reference>
<evidence type="ECO:0000313" key="4">
    <source>
        <dbReference type="Proteomes" id="UP000298416"/>
    </source>
</evidence>
<comment type="caution">
    <text evidence="3">The sequence shown here is derived from an EMBL/GenBank/DDBJ whole genome shotgun (WGS) entry which is preliminary data.</text>
</comment>
<comment type="similarity">
    <text evidence="1">Belongs to the DRM1/ARP family.</text>
</comment>
<keyword evidence="4" id="KW-1185">Reference proteome</keyword>
<name>A0A8X8W344_SALSN</name>
<gene>
    <name evidence="3" type="ORF">SASPL_152359</name>
</gene>
<dbReference type="PANTHER" id="PTHR33565">
    <property type="entry name" value="DORMANCY-ASSOCIATED PROTEIN 1"/>
    <property type="match status" value="1"/>
</dbReference>
<dbReference type="Proteomes" id="UP000298416">
    <property type="component" value="Unassembled WGS sequence"/>
</dbReference>
<protein>
    <recommendedName>
        <fullName evidence="5">Auxin-repressed 12.5 kDa protein</fullName>
    </recommendedName>
</protein>
<proteinExistence type="inferred from homology"/>
<dbReference type="PANTHER" id="PTHR33565:SF2">
    <property type="entry name" value="DORMANCY-ASSOCIATED PROTEIN 1"/>
    <property type="match status" value="1"/>
</dbReference>
<dbReference type="EMBL" id="PNBA02000021">
    <property type="protein sequence ID" value="KAG6387173.1"/>
    <property type="molecule type" value="Genomic_DNA"/>
</dbReference>
<evidence type="ECO:0000256" key="1">
    <source>
        <dbReference type="ARBA" id="ARBA00010502"/>
    </source>
</evidence>
<dbReference type="AlphaFoldDB" id="A0A8X8W344"/>